<organism evidence="1 2">
    <name type="scientific">Erythrobacter ani</name>
    <dbReference type="NCBI Taxonomy" id="2827235"/>
    <lineage>
        <taxon>Bacteria</taxon>
        <taxon>Pseudomonadati</taxon>
        <taxon>Pseudomonadota</taxon>
        <taxon>Alphaproteobacteria</taxon>
        <taxon>Sphingomonadales</taxon>
        <taxon>Erythrobacteraceae</taxon>
        <taxon>Erythrobacter/Porphyrobacter group</taxon>
        <taxon>Erythrobacter</taxon>
    </lineage>
</organism>
<comment type="caution">
    <text evidence="1">The sequence shown here is derived from an EMBL/GenBank/DDBJ whole genome shotgun (WGS) entry which is preliminary data.</text>
</comment>
<accession>A0ABS6SJF0</accession>
<gene>
    <name evidence="1" type="ORF">KCG45_00625</name>
</gene>
<sequence>MPHLIDNSSDTVCSLPECIEALASLGFDPRDPASTLEAAKWLRRLTNNRTFLADRLIDRLAGRSENEIVSGFGPQAIVLSPLRGGMFLRANIWPSESDLLFRTSGAKAFVYGIPHDHNFSFLTSGYFGPGYCSDYYEYAYEQVTGYAGEPAPLRFVERSALHEGKLLLYRAHRDVHSQLPAESLSVSLNVMHVDPAQCWHDQYGFDLERREVTRVLSPNATEAFLRVAVGLGSDEALDYAERVGDAHPSERLRLASFEARAARLGGGMETDDLWRSGEMSGSRMVAAVAKVRRAALDG</sequence>
<name>A0ABS6SJF0_9SPHN</name>
<evidence type="ECO:0000313" key="1">
    <source>
        <dbReference type="EMBL" id="MBV7264677.1"/>
    </source>
</evidence>
<keyword evidence="2" id="KW-1185">Reference proteome</keyword>
<evidence type="ECO:0000313" key="2">
    <source>
        <dbReference type="Proteomes" id="UP000699975"/>
    </source>
</evidence>
<reference evidence="1 2" key="1">
    <citation type="submission" date="2021-04" db="EMBL/GenBank/DDBJ databases">
        <authorList>
            <person name="Pira H."/>
            <person name="Risdian C."/>
            <person name="Wink J."/>
        </authorList>
    </citation>
    <scope>NUCLEOTIDE SEQUENCE [LARGE SCALE GENOMIC DNA]</scope>
    <source>
        <strain evidence="1 2">WH131</strain>
    </source>
</reference>
<proteinExistence type="predicted"/>
<dbReference type="Proteomes" id="UP000699975">
    <property type="component" value="Unassembled WGS sequence"/>
</dbReference>
<protein>
    <submittedName>
        <fullName evidence="1">Transposase</fullName>
    </submittedName>
</protein>
<dbReference type="RefSeq" id="WP_218315227.1">
    <property type="nucleotide sequence ID" value="NZ_JAGSPB010000001.1"/>
</dbReference>
<dbReference type="EMBL" id="JAGSPB010000001">
    <property type="protein sequence ID" value="MBV7264677.1"/>
    <property type="molecule type" value="Genomic_DNA"/>
</dbReference>